<proteinExistence type="inferred from homology"/>
<dbReference type="Pfam" id="PF03125">
    <property type="entry name" value="Sre"/>
    <property type="match status" value="1"/>
</dbReference>
<evidence type="ECO:0000256" key="2">
    <source>
        <dbReference type="SAM" id="Phobius"/>
    </source>
</evidence>
<protein>
    <submittedName>
        <fullName evidence="3">Uncharacterized protein</fullName>
    </submittedName>
</protein>
<reference evidence="3" key="1">
    <citation type="submission" date="2023-07" db="EMBL/GenBank/DDBJ databases">
        <authorList>
            <consortium name="CYATHOMIX"/>
        </authorList>
    </citation>
    <scope>NUCLEOTIDE SEQUENCE</scope>
    <source>
        <strain evidence="3">N/A</strain>
    </source>
</reference>
<accession>A0AA36DMT0</accession>
<keyword evidence="2" id="KW-0812">Transmembrane</keyword>
<dbReference type="PANTHER" id="PTHR47518">
    <property type="entry name" value="SERPENTINE RECEPTOR CLASS EPSILON-13-RELATED"/>
    <property type="match status" value="1"/>
</dbReference>
<comment type="similarity">
    <text evidence="1">Belongs to the nematode receptor-like protein sre family.</text>
</comment>
<keyword evidence="2" id="KW-1133">Transmembrane helix</keyword>
<dbReference type="AlphaFoldDB" id="A0AA36DMT0"/>
<feature type="transmembrane region" description="Helical" evidence="2">
    <location>
        <begin position="21"/>
        <end position="41"/>
    </location>
</feature>
<dbReference type="EMBL" id="CATQJL010000001">
    <property type="protein sequence ID" value="CAJ0590086.1"/>
    <property type="molecule type" value="Genomic_DNA"/>
</dbReference>
<feature type="transmembrane region" description="Helical" evidence="2">
    <location>
        <begin position="174"/>
        <end position="195"/>
    </location>
</feature>
<feature type="transmembrane region" description="Helical" evidence="2">
    <location>
        <begin position="82"/>
        <end position="103"/>
    </location>
</feature>
<dbReference type="Proteomes" id="UP001176961">
    <property type="component" value="Unassembled WGS sequence"/>
</dbReference>
<feature type="transmembrane region" description="Helical" evidence="2">
    <location>
        <begin position="53"/>
        <end position="70"/>
    </location>
</feature>
<dbReference type="InterPro" id="IPR052854">
    <property type="entry name" value="Serpentine_rcpt_epsilon"/>
</dbReference>
<dbReference type="InterPro" id="IPR004151">
    <property type="entry name" value="7TM_GPCR_serpentine_rcpt_Sre"/>
</dbReference>
<gene>
    <name evidence="3" type="ORF">CYNAS_LOCUS2069</name>
</gene>
<keyword evidence="4" id="KW-1185">Reference proteome</keyword>
<evidence type="ECO:0000313" key="4">
    <source>
        <dbReference type="Proteomes" id="UP001176961"/>
    </source>
</evidence>
<name>A0AA36DMT0_CYLNA</name>
<feature type="transmembrane region" description="Helical" evidence="2">
    <location>
        <begin position="130"/>
        <end position="154"/>
    </location>
</feature>
<keyword evidence="2" id="KW-0472">Membrane</keyword>
<dbReference type="GO" id="GO:0016020">
    <property type="term" value="C:membrane"/>
    <property type="evidence" value="ECO:0007669"/>
    <property type="project" value="InterPro"/>
</dbReference>
<comment type="caution">
    <text evidence="3">The sequence shown here is derived from an EMBL/GenBank/DDBJ whole genome shotgun (WGS) entry which is preliminary data.</text>
</comment>
<sequence length="251" mass="28950">MFQALNLEQHIIAIISSYINLYTYSMIAPLQLCCLLERLVATCCFKFYEKNRMWHLLLLSVPLCTLFTILNSSLKLDFAGSGAFVVLSYYTAQTLVLLLLLYVNRSMTKKYTGLGVRLCMRYQLAENIRAIRVFLPMIVFDTLISLLCATADYLQFNFVFQPKLCQQDPYYLPVYISVVLTSSLLELCEAVVIFIRSPTVRFTRVRNKIAGGKYTPSVVNVFGSDLIFEQTYRNHFDDLSKIWDKPRSRNS</sequence>
<organism evidence="3 4">
    <name type="scientific">Cylicocyclus nassatus</name>
    <name type="common">Nematode worm</name>
    <dbReference type="NCBI Taxonomy" id="53992"/>
    <lineage>
        <taxon>Eukaryota</taxon>
        <taxon>Metazoa</taxon>
        <taxon>Ecdysozoa</taxon>
        <taxon>Nematoda</taxon>
        <taxon>Chromadorea</taxon>
        <taxon>Rhabditida</taxon>
        <taxon>Rhabditina</taxon>
        <taxon>Rhabditomorpha</taxon>
        <taxon>Strongyloidea</taxon>
        <taxon>Strongylidae</taxon>
        <taxon>Cylicocyclus</taxon>
    </lineage>
</organism>
<evidence type="ECO:0000256" key="1">
    <source>
        <dbReference type="ARBA" id="ARBA00006803"/>
    </source>
</evidence>
<dbReference type="PANTHER" id="PTHR47518:SF9">
    <property type="entry name" value="SERPENTINE RECEPTOR, CLASS T"/>
    <property type="match status" value="1"/>
</dbReference>
<evidence type="ECO:0000313" key="3">
    <source>
        <dbReference type="EMBL" id="CAJ0590086.1"/>
    </source>
</evidence>
<dbReference type="GO" id="GO:0007606">
    <property type="term" value="P:sensory perception of chemical stimulus"/>
    <property type="evidence" value="ECO:0007669"/>
    <property type="project" value="InterPro"/>
</dbReference>